<dbReference type="InterPro" id="IPR029063">
    <property type="entry name" value="SAM-dependent_MTases_sf"/>
</dbReference>
<sequence length="283" mass="31001">MSDHCGDDDDSLGSVDSNDTTMRTIQFQSLRDDNKLEQGISLVWPTDPESRTLALSTLLEPDDLAPLFAGAQWAGTRVWHAAIHGMFYMEKEYGTEMATGASLLELGCGLGVPGMIWHMLGGNTVLSDQESIMSQLHANLRTNFPDTTKTMGGGEGVKEGGATKTAKGPSHTISAHPLSWSRDGVHKLSNDSGYTNGFDYVLNCDCVYEPLYGKSWELLVEVIDELLKINPKCVVVSSVERRRADGIDGFVQRMKSCEHVGSVVQVLRDDKLQLEIYVTTGKQ</sequence>
<dbReference type="PANTHER" id="PTHR14614:SF123">
    <property type="entry name" value="OS04G0645500 PROTEIN"/>
    <property type="match status" value="1"/>
</dbReference>
<dbReference type="Gene3D" id="3.40.50.150">
    <property type="entry name" value="Vaccinia Virus protein VP39"/>
    <property type="match status" value="1"/>
</dbReference>
<accession>A0A7S0AG38</accession>
<name>A0A7S0AG38_9STRA</name>
<evidence type="ECO:0008006" key="3">
    <source>
        <dbReference type="Google" id="ProtNLM"/>
    </source>
</evidence>
<dbReference type="AlphaFoldDB" id="A0A7S0AG38"/>
<dbReference type="EMBL" id="HBEJ01003793">
    <property type="protein sequence ID" value="CAD8362983.1"/>
    <property type="molecule type" value="Transcribed_RNA"/>
</dbReference>
<dbReference type="PANTHER" id="PTHR14614">
    <property type="entry name" value="HEPATOCELLULAR CARCINOMA-ASSOCIATED ANTIGEN"/>
    <property type="match status" value="1"/>
</dbReference>
<reference evidence="2" key="1">
    <citation type="submission" date="2021-01" db="EMBL/GenBank/DDBJ databases">
        <authorList>
            <person name="Corre E."/>
            <person name="Pelletier E."/>
            <person name="Niang G."/>
            <person name="Scheremetjew M."/>
            <person name="Finn R."/>
            <person name="Kale V."/>
            <person name="Holt S."/>
            <person name="Cochrane G."/>
            <person name="Meng A."/>
            <person name="Brown T."/>
            <person name="Cohen L."/>
        </authorList>
    </citation>
    <scope>NUCLEOTIDE SEQUENCE</scope>
    <source>
        <strain evidence="2">CCMP3303</strain>
    </source>
</reference>
<protein>
    <recommendedName>
        <fullName evidence="3">Calmodulin-lysine N-methyltransferase</fullName>
    </recommendedName>
</protein>
<gene>
    <name evidence="2" type="ORF">MPOL1434_LOCUS2206</name>
</gene>
<dbReference type="Pfam" id="PF10294">
    <property type="entry name" value="Methyltransf_16"/>
    <property type="match status" value="2"/>
</dbReference>
<organism evidence="2">
    <name type="scientific">Minutocellus polymorphus</name>
    <dbReference type="NCBI Taxonomy" id="265543"/>
    <lineage>
        <taxon>Eukaryota</taxon>
        <taxon>Sar</taxon>
        <taxon>Stramenopiles</taxon>
        <taxon>Ochrophyta</taxon>
        <taxon>Bacillariophyta</taxon>
        <taxon>Mediophyceae</taxon>
        <taxon>Cymatosirophycidae</taxon>
        <taxon>Cymatosirales</taxon>
        <taxon>Cymatosiraceae</taxon>
        <taxon>Minutocellus</taxon>
    </lineage>
</organism>
<feature type="region of interest" description="Disordered" evidence="1">
    <location>
        <begin position="144"/>
        <end position="177"/>
    </location>
</feature>
<dbReference type="InterPro" id="IPR019410">
    <property type="entry name" value="Methyltransf_16"/>
</dbReference>
<evidence type="ECO:0000256" key="1">
    <source>
        <dbReference type="SAM" id="MobiDB-lite"/>
    </source>
</evidence>
<evidence type="ECO:0000313" key="2">
    <source>
        <dbReference type="EMBL" id="CAD8362983.1"/>
    </source>
</evidence>
<proteinExistence type="predicted"/>